<evidence type="ECO:0000256" key="12">
    <source>
        <dbReference type="ARBA" id="ARBA00023136"/>
    </source>
</evidence>
<evidence type="ECO:0000256" key="1">
    <source>
        <dbReference type="ARBA" id="ARBA00004141"/>
    </source>
</evidence>
<accession>A0A498KVI0</accession>
<feature type="domain" description="Cytochrome oxidase subunit II transmembrane region profile" evidence="16">
    <location>
        <begin position="20"/>
        <end position="113"/>
    </location>
</feature>
<keyword evidence="8" id="KW-1278">Translocase</keyword>
<gene>
    <name evidence="17" type="primary">coxB</name>
    <name evidence="17" type="ORF">EAF64_09815</name>
</gene>
<dbReference type="InterPro" id="IPR008972">
    <property type="entry name" value="Cupredoxin"/>
</dbReference>
<dbReference type="EC" id="7.1.1.9" evidence="3"/>
<sequence length="334" mass="35234">MMNRKRAGAMALFGAALLLMAVEPAAAQSGSASTTQEAISGLNSNLFYVAVPITILVEGILIYTVWKFGKSDEAKPTQENRRLEITWTVATAVILLFVGVASYQVLGSPYVSASSENTLEGGPTQEIEVYGQKYNWNFVYRNVSVDGASATDVSMTNVSIQGTSVKNVTDEGIVISGGSASSATDGALESASLVNGTVTAGAGNASQYENRIGEQVSFTDVSVSGAAVEDASISDGTVKSTNTVVMPKDENIRLNITSRDWLHAFHVPAMGLKQDALPGESNSIVTKPTSTGEYQLYCAEYCGVGHSGMLGSVEVKTQSDYNSWLAQSWFSAQG</sequence>
<keyword evidence="12 14" id="KW-0472">Membrane</keyword>
<dbReference type="SUPFAM" id="SSF81464">
    <property type="entry name" value="Cytochrome c oxidase subunit II-like, transmembrane region"/>
    <property type="match status" value="1"/>
</dbReference>
<comment type="caution">
    <text evidence="17">The sequence shown here is derived from an EMBL/GenBank/DDBJ whole genome shotgun (WGS) entry which is preliminary data.</text>
</comment>
<dbReference type="AlphaFoldDB" id="A0A498KVI0"/>
<dbReference type="PROSITE" id="PS50857">
    <property type="entry name" value="COX2_CUA"/>
    <property type="match status" value="1"/>
</dbReference>
<keyword evidence="18" id="KW-1185">Reference proteome</keyword>
<comment type="similarity">
    <text evidence="2">Belongs to the cytochrome c oxidase subunit 2 family.</text>
</comment>
<evidence type="ECO:0000313" key="18">
    <source>
        <dbReference type="Proteomes" id="UP000289691"/>
    </source>
</evidence>
<keyword evidence="10 14" id="KW-1133">Transmembrane helix</keyword>
<dbReference type="GO" id="GO:0005507">
    <property type="term" value="F:copper ion binding"/>
    <property type="evidence" value="ECO:0007669"/>
    <property type="project" value="InterPro"/>
</dbReference>
<name>A0A498KVI0_9EURY</name>
<dbReference type="OrthoDB" id="27522at2157"/>
<dbReference type="SUPFAM" id="SSF49503">
    <property type="entry name" value="Cupredoxins"/>
    <property type="match status" value="1"/>
</dbReference>
<keyword evidence="4" id="KW-0813">Transport</keyword>
<evidence type="ECO:0000259" key="15">
    <source>
        <dbReference type="PROSITE" id="PS50857"/>
    </source>
</evidence>
<feature type="transmembrane region" description="Helical" evidence="14">
    <location>
        <begin position="87"/>
        <end position="106"/>
    </location>
</feature>
<evidence type="ECO:0000256" key="9">
    <source>
        <dbReference type="ARBA" id="ARBA00022982"/>
    </source>
</evidence>
<dbReference type="NCBIfam" id="TIGR02866">
    <property type="entry name" value="CoxB"/>
    <property type="match status" value="1"/>
</dbReference>
<dbReference type="Proteomes" id="UP000289691">
    <property type="component" value="Unassembled WGS sequence"/>
</dbReference>
<evidence type="ECO:0000259" key="16">
    <source>
        <dbReference type="PROSITE" id="PS50999"/>
    </source>
</evidence>
<dbReference type="EMBL" id="RDFA01000003">
    <property type="protein sequence ID" value="RXK49207.1"/>
    <property type="molecule type" value="Genomic_DNA"/>
</dbReference>
<evidence type="ECO:0000256" key="14">
    <source>
        <dbReference type="SAM" id="Phobius"/>
    </source>
</evidence>
<dbReference type="Pfam" id="PF02790">
    <property type="entry name" value="COX2_TM"/>
    <property type="match status" value="1"/>
</dbReference>
<dbReference type="PANTHER" id="PTHR22888:SF9">
    <property type="entry name" value="CYTOCHROME C OXIDASE SUBUNIT 2"/>
    <property type="match status" value="1"/>
</dbReference>
<evidence type="ECO:0000256" key="7">
    <source>
        <dbReference type="ARBA" id="ARBA00022723"/>
    </source>
</evidence>
<keyword evidence="7" id="KW-0479">Metal-binding</keyword>
<keyword evidence="9" id="KW-0249">Electron transport</keyword>
<feature type="transmembrane region" description="Helical" evidence="14">
    <location>
        <begin position="46"/>
        <end position="66"/>
    </location>
</feature>
<dbReference type="Gene3D" id="1.10.287.90">
    <property type="match status" value="1"/>
</dbReference>
<evidence type="ECO:0000256" key="3">
    <source>
        <dbReference type="ARBA" id="ARBA00012949"/>
    </source>
</evidence>
<dbReference type="GO" id="GO:0016020">
    <property type="term" value="C:membrane"/>
    <property type="evidence" value="ECO:0007669"/>
    <property type="project" value="UniProtKB-SubCell"/>
</dbReference>
<evidence type="ECO:0000256" key="4">
    <source>
        <dbReference type="ARBA" id="ARBA00022448"/>
    </source>
</evidence>
<dbReference type="PANTHER" id="PTHR22888">
    <property type="entry name" value="CYTOCHROME C OXIDASE, SUBUNIT II"/>
    <property type="match status" value="1"/>
</dbReference>
<keyword evidence="11" id="KW-0186">Copper</keyword>
<dbReference type="Gene3D" id="2.60.40.420">
    <property type="entry name" value="Cupredoxins - blue copper proteins"/>
    <property type="match status" value="1"/>
</dbReference>
<comment type="subcellular location">
    <subcellularLocation>
        <location evidence="1">Membrane</location>
        <topology evidence="1">Multi-pass membrane protein</topology>
    </subcellularLocation>
</comment>
<keyword evidence="5" id="KW-0679">Respiratory chain</keyword>
<evidence type="ECO:0000256" key="2">
    <source>
        <dbReference type="ARBA" id="ARBA00007866"/>
    </source>
</evidence>
<keyword evidence="6 14" id="KW-0812">Transmembrane</keyword>
<dbReference type="PROSITE" id="PS50999">
    <property type="entry name" value="COX2_TM"/>
    <property type="match status" value="1"/>
</dbReference>
<dbReference type="GO" id="GO:0004129">
    <property type="term" value="F:cytochrome-c oxidase activity"/>
    <property type="evidence" value="ECO:0007669"/>
    <property type="project" value="UniProtKB-EC"/>
</dbReference>
<dbReference type="InterPro" id="IPR036257">
    <property type="entry name" value="Cyt_c_oxidase_su2_TM_sf"/>
</dbReference>
<feature type="domain" description="Cytochrome oxidase subunit II copper A binding" evidence="15">
    <location>
        <begin position="122"/>
        <end position="327"/>
    </location>
</feature>
<proteinExistence type="inferred from homology"/>
<evidence type="ECO:0000256" key="11">
    <source>
        <dbReference type="ARBA" id="ARBA00023008"/>
    </source>
</evidence>
<dbReference type="GO" id="GO:0042773">
    <property type="term" value="P:ATP synthesis coupled electron transport"/>
    <property type="evidence" value="ECO:0007669"/>
    <property type="project" value="TreeGrafter"/>
</dbReference>
<dbReference type="InterPro" id="IPR045187">
    <property type="entry name" value="CcO_II"/>
</dbReference>
<dbReference type="Pfam" id="PF00116">
    <property type="entry name" value="COX2"/>
    <property type="match status" value="1"/>
</dbReference>
<protein>
    <recommendedName>
        <fullName evidence="3">cytochrome-c oxidase</fullName>
        <ecNumber evidence="3">7.1.1.9</ecNumber>
    </recommendedName>
    <alternativeName>
        <fullName evidence="13">Cytochrome c oxidase polypeptide II</fullName>
    </alternativeName>
</protein>
<dbReference type="InterPro" id="IPR011759">
    <property type="entry name" value="Cyt_c_oxidase_su2_TM_dom"/>
</dbReference>
<evidence type="ECO:0000313" key="17">
    <source>
        <dbReference type="EMBL" id="RXK49207.1"/>
    </source>
</evidence>
<evidence type="ECO:0000256" key="8">
    <source>
        <dbReference type="ARBA" id="ARBA00022967"/>
    </source>
</evidence>
<evidence type="ECO:0000256" key="6">
    <source>
        <dbReference type="ARBA" id="ARBA00022692"/>
    </source>
</evidence>
<evidence type="ECO:0000256" key="5">
    <source>
        <dbReference type="ARBA" id="ARBA00022660"/>
    </source>
</evidence>
<organism evidence="17 18">
    <name type="scientific">Halorientalis pallida</name>
    <dbReference type="NCBI Taxonomy" id="2479928"/>
    <lineage>
        <taxon>Archaea</taxon>
        <taxon>Methanobacteriati</taxon>
        <taxon>Methanobacteriota</taxon>
        <taxon>Stenosarchaea group</taxon>
        <taxon>Halobacteria</taxon>
        <taxon>Halobacteriales</taxon>
        <taxon>Haloarculaceae</taxon>
        <taxon>Halorientalis</taxon>
    </lineage>
</organism>
<evidence type="ECO:0000256" key="13">
    <source>
        <dbReference type="ARBA" id="ARBA00031389"/>
    </source>
</evidence>
<dbReference type="GO" id="GO:0016491">
    <property type="term" value="F:oxidoreductase activity"/>
    <property type="evidence" value="ECO:0007669"/>
    <property type="project" value="UniProtKB-KW"/>
</dbReference>
<dbReference type="InterPro" id="IPR002429">
    <property type="entry name" value="CcO_II-like_C"/>
</dbReference>
<reference evidence="17 18" key="1">
    <citation type="submission" date="2019-01" db="EMBL/GenBank/DDBJ databases">
        <title>Halorientalis sp. F13-25 a new haloarchaeum isolated from hypersaline water.</title>
        <authorList>
            <person name="Ana D.-V."/>
            <person name="Cristina S.-P."/>
            <person name="Antonio V."/>
        </authorList>
    </citation>
    <scope>NUCLEOTIDE SEQUENCE [LARGE SCALE GENOMIC DNA]</scope>
    <source>
        <strain evidence="17 18">F13-25</strain>
    </source>
</reference>
<keyword evidence="17" id="KW-0560">Oxidoreductase</keyword>
<dbReference type="InterPro" id="IPR014222">
    <property type="entry name" value="Cyt_c_oxidase_su2"/>
</dbReference>
<evidence type="ECO:0000256" key="10">
    <source>
        <dbReference type="ARBA" id="ARBA00022989"/>
    </source>
</evidence>